<reference evidence="1" key="1">
    <citation type="submission" date="2019-08" db="EMBL/GenBank/DDBJ databases">
        <authorList>
            <person name="Kucharzyk K."/>
            <person name="Murdoch R.W."/>
            <person name="Higgins S."/>
            <person name="Loffler F."/>
        </authorList>
    </citation>
    <scope>NUCLEOTIDE SEQUENCE</scope>
</reference>
<gene>
    <name evidence="1" type="ORF">SDC9_170204</name>
</gene>
<organism evidence="1">
    <name type="scientific">bioreactor metagenome</name>
    <dbReference type="NCBI Taxonomy" id="1076179"/>
    <lineage>
        <taxon>unclassified sequences</taxon>
        <taxon>metagenomes</taxon>
        <taxon>ecological metagenomes</taxon>
    </lineage>
</organism>
<comment type="caution">
    <text evidence="1">The sequence shown here is derived from an EMBL/GenBank/DDBJ whole genome shotgun (WGS) entry which is preliminary data.</text>
</comment>
<protein>
    <submittedName>
        <fullName evidence="1">Uncharacterized protein</fullName>
    </submittedName>
</protein>
<dbReference type="AlphaFoldDB" id="A0A645G9W5"/>
<accession>A0A645G9W5</accession>
<dbReference type="EMBL" id="VSSQ01071148">
    <property type="protein sequence ID" value="MPN22820.1"/>
    <property type="molecule type" value="Genomic_DNA"/>
</dbReference>
<proteinExistence type="predicted"/>
<sequence length="99" mass="11448">MLEGAYGGVSQVASVSKMSSIEDGTRLDKYSGSSLMHYDYHEMIYLVRGNKTYPATKKNFIKYFPDQKREINEYIKQKGFSFADNHNVVELFNYLSMPK</sequence>
<evidence type="ECO:0000313" key="1">
    <source>
        <dbReference type="EMBL" id="MPN22820.1"/>
    </source>
</evidence>
<name>A0A645G9W5_9ZZZZ</name>